<gene>
    <name evidence="2" type="ORF">ABIF29_004398</name>
</gene>
<name>A0ABV4F3C1_BRAEL</name>
<proteinExistence type="predicted"/>
<dbReference type="Proteomes" id="UP001565471">
    <property type="component" value="Unassembled WGS sequence"/>
</dbReference>
<evidence type="ECO:0000313" key="2">
    <source>
        <dbReference type="EMBL" id="MEY9317599.1"/>
    </source>
</evidence>
<feature type="signal peptide" evidence="1">
    <location>
        <begin position="1"/>
        <end position="23"/>
    </location>
</feature>
<keyword evidence="1" id="KW-0732">Signal</keyword>
<protein>
    <submittedName>
        <fullName evidence="2">Uncharacterized protein</fullName>
    </submittedName>
</protein>
<evidence type="ECO:0000313" key="3">
    <source>
        <dbReference type="Proteomes" id="UP001565471"/>
    </source>
</evidence>
<evidence type="ECO:0000256" key="1">
    <source>
        <dbReference type="SAM" id="SignalP"/>
    </source>
</evidence>
<accession>A0ABV4F3C1</accession>
<keyword evidence="3" id="KW-1185">Reference proteome</keyword>
<dbReference type="EMBL" id="JBGBZA010000002">
    <property type="protein sequence ID" value="MEY9317599.1"/>
    <property type="molecule type" value="Genomic_DNA"/>
</dbReference>
<reference evidence="2 3" key="1">
    <citation type="submission" date="2024-07" db="EMBL/GenBank/DDBJ databases">
        <title>Genomic Encyclopedia of Type Strains, Phase V (KMG-V): Genome sequencing to study the core and pangenomes of soil and plant-associated prokaryotes.</title>
        <authorList>
            <person name="Whitman W."/>
        </authorList>
    </citation>
    <scope>NUCLEOTIDE SEQUENCE [LARGE SCALE GENOMIC DNA]</scope>
    <source>
        <strain evidence="2 3">USDA 415</strain>
    </source>
</reference>
<comment type="caution">
    <text evidence="2">The sequence shown here is derived from an EMBL/GenBank/DDBJ whole genome shotgun (WGS) entry which is preliminary data.</text>
</comment>
<feature type="chain" id="PRO_5046987244" evidence="1">
    <location>
        <begin position="24"/>
        <end position="134"/>
    </location>
</feature>
<sequence>MKLRAIAALAVTLALAFSSPAKAENVDADFVALATISYAVLQKCSSSYEFIDGGARRAADRMGADFETYAPATMNAIFVIMDMEYDRTKLIPSVTQRVRSHLEELLVEIKKGDRFFCKKYGAVMVNIGFMRKIN</sequence>
<dbReference type="RefSeq" id="WP_259265700.1">
    <property type="nucleotide sequence ID" value="NZ_CP126026.1"/>
</dbReference>
<organism evidence="2 3">
    <name type="scientific">Bradyrhizobium elkanii</name>
    <dbReference type="NCBI Taxonomy" id="29448"/>
    <lineage>
        <taxon>Bacteria</taxon>
        <taxon>Pseudomonadati</taxon>
        <taxon>Pseudomonadota</taxon>
        <taxon>Alphaproteobacteria</taxon>
        <taxon>Hyphomicrobiales</taxon>
        <taxon>Nitrobacteraceae</taxon>
        <taxon>Bradyrhizobium</taxon>
    </lineage>
</organism>